<evidence type="ECO:0000313" key="2">
    <source>
        <dbReference type="Proteomes" id="UP000799755"/>
    </source>
</evidence>
<proteinExistence type="predicted"/>
<reference evidence="1" key="1">
    <citation type="journal article" date="2020" name="Stud. Mycol.">
        <title>101 Dothideomycetes genomes: a test case for predicting lifestyles and emergence of pathogens.</title>
        <authorList>
            <person name="Haridas S."/>
            <person name="Albert R."/>
            <person name="Binder M."/>
            <person name="Bloem J."/>
            <person name="Labutti K."/>
            <person name="Salamov A."/>
            <person name="Andreopoulos B."/>
            <person name="Baker S."/>
            <person name="Barry K."/>
            <person name="Bills G."/>
            <person name="Bluhm B."/>
            <person name="Cannon C."/>
            <person name="Castanera R."/>
            <person name="Culley D."/>
            <person name="Daum C."/>
            <person name="Ezra D."/>
            <person name="Gonzalez J."/>
            <person name="Henrissat B."/>
            <person name="Kuo A."/>
            <person name="Liang C."/>
            <person name="Lipzen A."/>
            <person name="Lutzoni F."/>
            <person name="Magnuson J."/>
            <person name="Mondo S."/>
            <person name="Nolan M."/>
            <person name="Ohm R."/>
            <person name="Pangilinan J."/>
            <person name="Park H.-J."/>
            <person name="Ramirez L."/>
            <person name="Alfaro M."/>
            <person name="Sun H."/>
            <person name="Tritt A."/>
            <person name="Yoshinaga Y."/>
            <person name="Zwiers L.-H."/>
            <person name="Turgeon B."/>
            <person name="Goodwin S."/>
            <person name="Spatafora J."/>
            <person name="Crous P."/>
            <person name="Grigoriev I."/>
        </authorList>
    </citation>
    <scope>NUCLEOTIDE SEQUENCE</scope>
    <source>
        <strain evidence="1">ATCC 200398</strain>
    </source>
</reference>
<gene>
    <name evidence="1" type="ORF">BDR25DRAFT_332677</name>
</gene>
<organism evidence="1 2">
    <name type="scientific">Lindgomyces ingoldianus</name>
    <dbReference type="NCBI Taxonomy" id="673940"/>
    <lineage>
        <taxon>Eukaryota</taxon>
        <taxon>Fungi</taxon>
        <taxon>Dikarya</taxon>
        <taxon>Ascomycota</taxon>
        <taxon>Pezizomycotina</taxon>
        <taxon>Dothideomycetes</taxon>
        <taxon>Pleosporomycetidae</taxon>
        <taxon>Pleosporales</taxon>
        <taxon>Lindgomycetaceae</taxon>
        <taxon>Lindgomyces</taxon>
    </lineage>
</organism>
<sequence length="434" mass="48028">MADNYKEYLAAKVLADGKPITYRVLSRALKVNVNIAKQMLYEFHSQQNAKKPKSVHATYVLAGKKRAPEHTNGVHTQDGEDSFMHSSPYMSSMPEQEPTVEELVPHTSIVLVPEEGLEKLREEFEDVTSTHVYSLEPGPIENMNLLSICNQDMTKDCAGENPLDRWKTYGSIHNPYRRIAKFAPAPVPAASKPTVSALSKEEEAKLLARRGSVSEDNTSAMSTPQPTPSSSALKKSNSRPNLKRDNSDIFKSFAKAKAKPKAAEKLKEPTPPPVEDGTFLCPPIALHAKVLSESMEGMSEDEDDDNDPPEITFDAEKAASAHEEMLDAPQAEEKGSQDSPIDKEPSVDTAEREVVVTSQGGRRRGRRRVMRKKKVKDEEDYLVIKEEAVWESFSEDEPEPKKPKPVPSKPATTAKGKKTGMQGQGNIASFFKKA</sequence>
<name>A0ACB6R3V9_9PLEO</name>
<comment type="caution">
    <text evidence="1">The sequence shown here is derived from an EMBL/GenBank/DDBJ whole genome shotgun (WGS) entry which is preliminary data.</text>
</comment>
<accession>A0ACB6R3V9</accession>
<keyword evidence="2" id="KW-1185">Reference proteome</keyword>
<dbReference type="EMBL" id="MU003499">
    <property type="protein sequence ID" value="KAF2473939.1"/>
    <property type="molecule type" value="Genomic_DNA"/>
</dbReference>
<dbReference type="Proteomes" id="UP000799755">
    <property type="component" value="Unassembled WGS sequence"/>
</dbReference>
<protein>
    <submittedName>
        <fullName evidence="1">Uncharacterized protein</fullName>
    </submittedName>
</protein>
<evidence type="ECO:0000313" key="1">
    <source>
        <dbReference type="EMBL" id="KAF2473939.1"/>
    </source>
</evidence>